<dbReference type="OMA" id="TYNWREL"/>
<evidence type="ECO:0000259" key="5">
    <source>
        <dbReference type="Pfam" id="PF00931"/>
    </source>
</evidence>
<keyword evidence="4" id="KW-0067">ATP-binding</keyword>
<keyword evidence="2" id="KW-0547">Nucleotide-binding</keyword>
<sequence>MSYKSLEIRPCLVAEPSKHMQNLQSDPMNDEEIVGFEKDAEKIIKRLNEGKKELDVIPIVGKAGQGKTTFARKLYNNDNIVYHFDVRAWCIISQTYNRQELLQEIFNQVIGSKEKVDEVGEHVPDMLRKRLIGRRYLIVLDDMWDIKAWEDLILSFPNGETGSKIIVTTRL</sequence>
<gene>
    <name evidence="6" type="primary">LOC107832533</name>
</gene>
<dbReference type="Gene3D" id="3.40.50.300">
    <property type="entry name" value="P-loop containing nucleotide triphosphate hydrolases"/>
    <property type="match status" value="1"/>
</dbReference>
<dbReference type="GO" id="GO:0005524">
    <property type="term" value="F:ATP binding"/>
    <property type="evidence" value="ECO:0007669"/>
    <property type="project" value="UniProtKB-KW"/>
</dbReference>
<comment type="similarity">
    <text evidence="1">Belongs to the disease resistance NB-LRR family.</text>
</comment>
<dbReference type="Pfam" id="PF00931">
    <property type="entry name" value="NB-ARC"/>
    <property type="match status" value="1"/>
</dbReference>
<dbReference type="SUPFAM" id="SSF52540">
    <property type="entry name" value="P-loop containing nucleoside triphosphate hydrolases"/>
    <property type="match status" value="1"/>
</dbReference>
<keyword evidence="3" id="KW-0611">Plant defense</keyword>
<dbReference type="PANTHER" id="PTHR36766:SF44">
    <property type="entry name" value="NBS-CODING RESISTANCE GENE ANALOG"/>
    <property type="match status" value="1"/>
</dbReference>
<evidence type="ECO:0000256" key="2">
    <source>
        <dbReference type="ARBA" id="ARBA00022741"/>
    </source>
</evidence>
<dbReference type="PANTHER" id="PTHR36766">
    <property type="entry name" value="PLANT BROAD-SPECTRUM MILDEW RESISTANCE PROTEIN RPW8"/>
    <property type="match status" value="1"/>
</dbReference>
<dbReference type="GO" id="GO:0043531">
    <property type="term" value="F:ADP binding"/>
    <property type="evidence" value="ECO:0007669"/>
    <property type="project" value="InterPro"/>
</dbReference>
<name>A0A1S4DR35_TOBAC</name>
<proteinExistence type="inferred from homology"/>
<feature type="domain" description="NB-ARC" evidence="5">
    <location>
        <begin position="37"/>
        <end position="170"/>
    </location>
</feature>
<dbReference type="InterPro" id="IPR027417">
    <property type="entry name" value="P-loop_NTPase"/>
</dbReference>
<reference evidence="6" key="1">
    <citation type="submission" date="2025-08" db="UniProtKB">
        <authorList>
            <consortium name="RefSeq"/>
        </authorList>
    </citation>
    <scope>IDENTIFICATION</scope>
</reference>
<dbReference type="PRINTS" id="PR00364">
    <property type="entry name" value="DISEASERSIST"/>
</dbReference>
<dbReference type="KEGG" id="nta:107832533"/>
<dbReference type="GO" id="GO:0006952">
    <property type="term" value="P:defense response"/>
    <property type="evidence" value="ECO:0007669"/>
    <property type="project" value="UniProtKB-KW"/>
</dbReference>
<dbReference type="RefSeq" id="XP_016515885.1">
    <property type="nucleotide sequence ID" value="XM_016660399.1"/>
</dbReference>
<dbReference type="STRING" id="4097.A0A1S4DR35"/>
<dbReference type="PaxDb" id="4097-A0A1S4DR35"/>
<protein>
    <submittedName>
        <fullName evidence="6">Late blight resistance protein homolog R1A-3</fullName>
    </submittedName>
</protein>
<evidence type="ECO:0000256" key="3">
    <source>
        <dbReference type="ARBA" id="ARBA00022821"/>
    </source>
</evidence>
<dbReference type="AlphaFoldDB" id="A0A1S4DR35"/>
<evidence type="ECO:0000256" key="1">
    <source>
        <dbReference type="ARBA" id="ARBA00008894"/>
    </source>
</evidence>
<dbReference type="SMR" id="A0A1S4DR35"/>
<accession>A0A1S4DR35</accession>
<feature type="non-terminal residue" evidence="6">
    <location>
        <position position="171"/>
    </location>
</feature>
<organism evidence="6">
    <name type="scientific">Nicotiana tabacum</name>
    <name type="common">Common tobacco</name>
    <dbReference type="NCBI Taxonomy" id="4097"/>
    <lineage>
        <taxon>Eukaryota</taxon>
        <taxon>Viridiplantae</taxon>
        <taxon>Streptophyta</taxon>
        <taxon>Embryophyta</taxon>
        <taxon>Tracheophyta</taxon>
        <taxon>Spermatophyta</taxon>
        <taxon>Magnoliopsida</taxon>
        <taxon>eudicotyledons</taxon>
        <taxon>Gunneridae</taxon>
        <taxon>Pentapetalae</taxon>
        <taxon>asterids</taxon>
        <taxon>lamiids</taxon>
        <taxon>Solanales</taxon>
        <taxon>Solanaceae</taxon>
        <taxon>Nicotianoideae</taxon>
        <taxon>Nicotianeae</taxon>
        <taxon>Nicotiana</taxon>
    </lineage>
</organism>
<evidence type="ECO:0000256" key="4">
    <source>
        <dbReference type="ARBA" id="ARBA00022840"/>
    </source>
</evidence>
<dbReference type="OrthoDB" id="1288760at2759"/>
<dbReference type="InterPro" id="IPR002182">
    <property type="entry name" value="NB-ARC"/>
</dbReference>
<dbReference type="FunFam" id="3.40.50.300:FF:001091">
    <property type="entry name" value="Probable disease resistance protein At1g61300"/>
    <property type="match status" value="1"/>
</dbReference>
<evidence type="ECO:0000313" key="6">
    <source>
        <dbReference type="RefSeq" id="XP_016515885.1"/>
    </source>
</evidence>